<feature type="compositionally biased region" description="Basic and acidic residues" evidence="5">
    <location>
        <begin position="55"/>
        <end position="67"/>
    </location>
</feature>
<feature type="region of interest" description="Disordered" evidence="5">
    <location>
        <begin position="364"/>
        <end position="512"/>
    </location>
</feature>
<dbReference type="EMBL" id="AUSU01007024">
    <property type="protein sequence ID" value="EPS61192.1"/>
    <property type="molecule type" value="Genomic_DNA"/>
</dbReference>
<evidence type="ECO:0000256" key="4">
    <source>
        <dbReference type="ARBA" id="ARBA00023242"/>
    </source>
</evidence>
<evidence type="ECO:0000256" key="2">
    <source>
        <dbReference type="ARBA" id="ARBA00009087"/>
    </source>
</evidence>
<feature type="compositionally biased region" description="Low complexity" evidence="5">
    <location>
        <begin position="132"/>
        <end position="142"/>
    </location>
</feature>
<feature type="domain" description="ESF1 RRM" evidence="7">
    <location>
        <begin position="170"/>
        <end position="312"/>
    </location>
</feature>
<dbReference type="InterPro" id="IPR039754">
    <property type="entry name" value="Esf1"/>
</dbReference>
<organism evidence="8 9">
    <name type="scientific">Genlisea aurea</name>
    <dbReference type="NCBI Taxonomy" id="192259"/>
    <lineage>
        <taxon>Eukaryota</taxon>
        <taxon>Viridiplantae</taxon>
        <taxon>Streptophyta</taxon>
        <taxon>Embryophyta</taxon>
        <taxon>Tracheophyta</taxon>
        <taxon>Spermatophyta</taxon>
        <taxon>Magnoliopsida</taxon>
        <taxon>eudicotyledons</taxon>
        <taxon>Gunneridae</taxon>
        <taxon>Pentapetalae</taxon>
        <taxon>asterids</taxon>
        <taxon>lamiids</taxon>
        <taxon>Lamiales</taxon>
        <taxon>Lentibulariaceae</taxon>
        <taxon>Genlisea</taxon>
    </lineage>
</organism>
<comment type="caution">
    <text evidence="8">The sequence shown here is derived from an EMBL/GenBank/DDBJ whole genome shotgun (WGS) entry which is preliminary data.</text>
</comment>
<evidence type="ECO:0000256" key="5">
    <source>
        <dbReference type="SAM" id="MobiDB-lite"/>
    </source>
</evidence>
<feature type="compositionally biased region" description="Basic and acidic residues" evidence="5">
    <location>
        <begin position="420"/>
        <end position="442"/>
    </location>
</feature>
<dbReference type="Pfam" id="PF08159">
    <property type="entry name" value="NUC153"/>
    <property type="match status" value="1"/>
</dbReference>
<dbReference type="Pfam" id="PF25121">
    <property type="entry name" value="RRM_ESF1"/>
    <property type="match status" value="1"/>
</dbReference>
<gene>
    <name evidence="8" type="ORF">M569_13607</name>
</gene>
<feature type="compositionally biased region" description="Basic and acidic residues" evidence="5">
    <location>
        <begin position="378"/>
        <end position="390"/>
    </location>
</feature>
<proteinExistence type="inferred from homology"/>
<name>S8DN93_9LAMI</name>
<feature type="compositionally biased region" description="Acidic residues" evidence="5">
    <location>
        <begin position="143"/>
        <end position="156"/>
    </location>
</feature>
<dbReference type="Proteomes" id="UP000015453">
    <property type="component" value="Unassembled WGS sequence"/>
</dbReference>
<dbReference type="PANTHER" id="PTHR12202:SF0">
    <property type="entry name" value="ESF1 HOMOLOG"/>
    <property type="match status" value="1"/>
</dbReference>
<feature type="region of interest" description="Disordered" evidence="5">
    <location>
        <begin position="43"/>
        <end position="164"/>
    </location>
</feature>
<comment type="subcellular location">
    <subcellularLocation>
        <location evidence="1">Nucleus</location>
        <location evidence="1">Nucleolus</location>
    </subcellularLocation>
</comment>
<dbReference type="OrthoDB" id="431825at2759"/>
<evidence type="ECO:0000313" key="8">
    <source>
        <dbReference type="EMBL" id="EPS61192.1"/>
    </source>
</evidence>
<keyword evidence="4" id="KW-0539">Nucleus</keyword>
<sequence>GVHTEPKLITDDRFAAANSDTRFIEPARKRSKVEIDSRFGRLFSDSKFGSSNAPVDKRGKPIRREEAGSSLKRYYRLQDEGQEKRVLPVESDNNEAADDASNAESEQLQTESESESEKLEVNSDASEDEGQSSDQSTASSSADSDDGYADEDEEDTFMQMDDVPEIDKETRRLALVNLDWSQIRAVDILVMLNSFLPKGGEISSVAVYPSEFGIKRMEEEAVRGPVGLFDGDEDEDDNDENDDEIDKKKLRAYELSRLKYYYAVVEFDSTATADYIYKACDGVEFERSANKLDLRFIPDSMEFKHEPRDVATEAPPSYEGLDFQTRALQHSNIDLTWDEDEPQRKKTFKRKINEKQLAELELKEYLASDESESDDDDGSGKKNEKIDKYRALIQSGDGSDEEEEKAGGDMEVTFNSELEDLSKRILQKDKKSESVWKESLRKAKERRKASRNRGSSSEDDDDSDAGRDVAEEPDDFFVEDHEAGGRGGKRGGKKTTTSSESSVRNVKKREGEASVAELELLTADDDGNGPSSHSIKGYNLKPAKIKRMKGSTDEAKLPSAGFDDPRFSSLFTSPLFALDPTDPQFKR</sequence>
<keyword evidence="9" id="KW-1185">Reference proteome</keyword>
<accession>S8DN93</accession>
<feature type="compositionally biased region" description="Acidic residues" evidence="5">
    <location>
        <begin position="367"/>
        <end position="377"/>
    </location>
</feature>
<dbReference type="GO" id="GO:0003723">
    <property type="term" value="F:RNA binding"/>
    <property type="evidence" value="ECO:0007669"/>
    <property type="project" value="TreeGrafter"/>
</dbReference>
<dbReference type="PANTHER" id="PTHR12202">
    <property type="entry name" value="ESF1 HOMOLOG"/>
    <property type="match status" value="1"/>
</dbReference>
<evidence type="ECO:0000313" key="9">
    <source>
        <dbReference type="Proteomes" id="UP000015453"/>
    </source>
</evidence>
<evidence type="ECO:0000259" key="6">
    <source>
        <dbReference type="Pfam" id="PF08159"/>
    </source>
</evidence>
<feature type="compositionally biased region" description="Low complexity" evidence="5">
    <location>
        <begin position="99"/>
        <end position="111"/>
    </location>
</feature>
<feature type="non-terminal residue" evidence="8">
    <location>
        <position position="587"/>
    </location>
</feature>
<keyword evidence="3" id="KW-0175">Coiled coil</keyword>
<evidence type="ECO:0000259" key="7">
    <source>
        <dbReference type="Pfam" id="PF25121"/>
    </source>
</evidence>
<dbReference type="GO" id="GO:0005730">
    <property type="term" value="C:nucleolus"/>
    <property type="evidence" value="ECO:0007669"/>
    <property type="project" value="UniProtKB-SubCell"/>
</dbReference>
<comment type="similarity">
    <text evidence="2">Belongs to the ESF1 family.</text>
</comment>
<evidence type="ECO:0000256" key="1">
    <source>
        <dbReference type="ARBA" id="ARBA00004604"/>
    </source>
</evidence>
<feature type="non-terminal residue" evidence="8">
    <location>
        <position position="1"/>
    </location>
</feature>
<dbReference type="AlphaFoldDB" id="S8DN93"/>
<dbReference type="GO" id="GO:0006364">
    <property type="term" value="P:rRNA processing"/>
    <property type="evidence" value="ECO:0007669"/>
    <property type="project" value="InterPro"/>
</dbReference>
<feature type="domain" description="NUC153" evidence="6">
    <location>
        <begin position="564"/>
        <end position="587"/>
    </location>
</feature>
<reference evidence="8 9" key="1">
    <citation type="journal article" date="2013" name="BMC Genomics">
        <title>The miniature genome of a carnivorous plant Genlisea aurea contains a low number of genes and short non-coding sequences.</title>
        <authorList>
            <person name="Leushkin E.V."/>
            <person name="Sutormin R.A."/>
            <person name="Nabieva E.R."/>
            <person name="Penin A.A."/>
            <person name="Kondrashov A.S."/>
            <person name="Logacheva M.D."/>
        </authorList>
    </citation>
    <scope>NUCLEOTIDE SEQUENCE [LARGE SCALE GENOMIC DNA]</scope>
</reference>
<feature type="region of interest" description="Disordered" evidence="5">
    <location>
        <begin position="521"/>
        <end position="540"/>
    </location>
</feature>
<feature type="compositionally biased region" description="Basic and acidic residues" evidence="5">
    <location>
        <begin position="76"/>
        <end position="87"/>
    </location>
</feature>
<dbReference type="InterPro" id="IPR012580">
    <property type="entry name" value="NUC153"/>
</dbReference>
<dbReference type="InterPro" id="IPR056750">
    <property type="entry name" value="RRM_ESF1"/>
</dbReference>
<evidence type="ECO:0000256" key="3">
    <source>
        <dbReference type="ARBA" id="ARBA00023054"/>
    </source>
</evidence>
<protein>
    <submittedName>
        <fullName evidence="8">Uncharacterized protein</fullName>
    </submittedName>
</protein>